<dbReference type="AlphaFoldDB" id="A0A917B0F2"/>
<evidence type="ECO:0000313" key="1">
    <source>
        <dbReference type="EMBL" id="GGF14408.1"/>
    </source>
</evidence>
<dbReference type="InterPro" id="IPR058870">
    <property type="entry name" value="YuzC"/>
</dbReference>
<dbReference type="Proteomes" id="UP000660110">
    <property type="component" value="Unassembled WGS sequence"/>
</dbReference>
<accession>A0A917B0F2</accession>
<organism evidence="1 2">
    <name type="scientific">Halobacillus andaensis</name>
    <dbReference type="NCBI Taxonomy" id="1176239"/>
    <lineage>
        <taxon>Bacteria</taxon>
        <taxon>Bacillati</taxon>
        <taxon>Bacillota</taxon>
        <taxon>Bacilli</taxon>
        <taxon>Bacillales</taxon>
        <taxon>Bacillaceae</taxon>
        <taxon>Halobacillus</taxon>
    </lineage>
</organism>
<proteinExistence type="predicted"/>
<gene>
    <name evidence="1" type="ORF">GCM10010954_11310</name>
</gene>
<dbReference type="Pfam" id="PF26344">
    <property type="entry name" value="YuzC"/>
    <property type="match status" value="1"/>
</dbReference>
<reference evidence="1" key="2">
    <citation type="submission" date="2020-09" db="EMBL/GenBank/DDBJ databases">
        <authorList>
            <person name="Sun Q."/>
            <person name="Zhou Y."/>
        </authorList>
    </citation>
    <scope>NUCLEOTIDE SEQUENCE</scope>
    <source>
        <strain evidence="1">CGMCC 1.12153</strain>
    </source>
</reference>
<sequence>MYNIYHYPYHYYYNPYYWGVRQYESLDPTLLTQSATESKQLMKDASKVLDKLAESEEFDSQLMEAAQQSNDDEVKRLIGSIGVTSEVDIHYNPDGLRLEFRRSIDGYECCKLQVALRWR</sequence>
<keyword evidence="2" id="KW-1185">Reference proteome</keyword>
<protein>
    <recommendedName>
        <fullName evidence="3">Inner spore coat protein</fullName>
    </recommendedName>
</protein>
<comment type="caution">
    <text evidence="1">The sequence shown here is derived from an EMBL/GenBank/DDBJ whole genome shotgun (WGS) entry which is preliminary data.</text>
</comment>
<reference evidence="1" key="1">
    <citation type="journal article" date="2014" name="Int. J. Syst. Evol. Microbiol.">
        <title>Complete genome sequence of Corynebacterium casei LMG S-19264T (=DSM 44701T), isolated from a smear-ripened cheese.</title>
        <authorList>
            <consortium name="US DOE Joint Genome Institute (JGI-PGF)"/>
            <person name="Walter F."/>
            <person name="Albersmeier A."/>
            <person name="Kalinowski J."/>
            <person name="Ruckert C."/>
        </authorList>
    </citation>
    <scope>NUCLEOTIDE SEQUENCE</scope>
    <source>
        <strain evidence="1">CGMCC 1.12153</strain>
    </source>
</reference>
<dbReference type="RefSeq" id="WP_188376469.1">
    <property type="nucleotide sequence ID" value="NZ_BMEL01000001.1"/>
</dbReference>
<name>A0A917B0F2_HALAA</name>
<evidence type="ECO:0000313" key="2">
    <source>
        <dbReference type="Proteomes" id="UP000660110"/>
    </source>
</evidence>
<dbReference type="EMBL" id="BMEL01000001">
    <property type="protein sequence ID" value="GGF14408.1"/>
    <property type="molecule type" value="Genomic_DNA"/>
</dbReference>
<evidence type="ECO:0008006" key="3">
    <source>
        <dbReference type="Google" id="ProtNLM"/>
    </source>
</evidence>